<feature type="compositionally biased region" description="Low complexity" evidence="1">
    <location>
        <begin position="1"/>
        <end position="13"/>
    </location>
</feature>
<evidence type="ECO:0000313" key="2">
    <source>
        <dbReference type="EMBL" id="MFC0203284.1"/>
    </source>
</evidence>
<protein>
    <submittedName>
        <fullName evidence="2">SDR family oxidoreductase</fullName>
    </submittedName>
</protein>
<proteinExistence type="predicted"/>
<sequence>MAAICSACPASSRASRHPPPRPGRSTARAHSATRYAAAELGSKGIRVHAISPGPIATRAARCGASPGWSYPSTAASILDELERSVYALACEGSGSRAGEPSSRSP</sequence>
<evidence type="ECO:0000313" key="3">
    <source>
        <dbReference type="Proteomes" id="UP001589798"/>
    </source>
</evidence>
<feature type="region of interest" description="Disordered" evidence="1">
    <location>
        <begin position="1"/>
        <end position="34"/>
    </location>
</feature>
<organism evidence="2 3">
    <name type="scientific">Novosphingobium soli</name>
    <dbReference type="NCBI Taxonomy" id="574956"/>
    <lineage>
        <taxon>Bacteria</taxon>
        <taxon>Pseudomonadati</taxon>
        <taxon>Pseudomonadota</taxon>
        <taxon>Alphaproteobacteria</taxon>
        <taxon>Sphingomonadales</taxon>
        <taxon>Sphingomonadaceae</taxon>
        <taxon>Novosphingobium</taxon>
    </lineage>
</organism>
<keyword evidence="3" id="KW-1185">Reference proteome</keyword>
<evidence type="ECO:0000256" key="1">
    <source>
        <dbReference type="SAM" id="MobiDB-lite"/>
    </source>
</evidence>
<comment type="caution">
    <text evidence="2">The sequence shown here is derived from an EMBL/GenBank/DDBJ whole genome shotgun (WGS) entry which is preliminary data.</text>
</comment>
<dbReference type="Proteomes" id="UP001589798">
    <property type="component" value="Unassembled WGS sequence"/>
</dbReference>
<accession>A0ABV6CRC0</accession>
<dbReference type="Gene3D" id="3.40.50.720">
    <property type="entry name" value="NAD(P)-binding Rossmann-like Domain"/>
    <property type="match status" value="1"/>
</dbReference>
<gene>
    <name evidence="2" type="ORF">ACFFJC_03260</name>
</gene>
<dbReference type="SUPFAM" id="SSF51735">
    <property type="entry name" value="NAD(P)-binding Rossmann-fold domains"/>
    <property type="match status" value="1"/>
</dbReference>
<dbReference type="EMBL" id="JBHLWK010000006">
    <property type="protein sequence ID" value="MFC0203284.1"/>
    <property type="molecule type" value="Genomic_DNA"/>
</dbReference>
<dbReference type="InterPro" id="IPR002347">
    <property type="entry name" value="SDR_fam"/>
</dbReference>
<dbReference type="Pfam" id="PF13561">
    <property type="entry name" value="adh_short_C2"/>
    <property type="match status" value="1"/>
</dbReference>
<dbReference type="InterPro" id="IPR036291">
    <property type="entry name" value="NAD(P)-bd_dom_sf"/>
</dbReference>
<reference evidence="2 3" key="1">
    <citation type="submission" date="2024-09" db="EMBL/GenBank/DDBJ databases">
        <authorList>
            <person name="Sun Q."/>
            <person name="Mori K."/>
        </authorList>
    </citation>
    <scope>NUCLEOTIDE SEQUENCE [LARGE SCALE GENOMIC DNA]</scope>
    <source>
        <strain evidence="2 3">CCM 7706</strain>
    </source>
</reference>
<feature type="compositionally biased region" description="Low complexity" evidence="1">
    <location>
        <begin position="23"/>
        <end position="34"/>
    </location>
</feature>
<dbReference type="RefSeq" id="WP_379486191.1">
    <property type="nucleotide sequence ID" value="NZ_JBHLWK010000006.1"/>
</dbReference>
<name>A0ABV6CRC0_9SPHN</name>